<dbReference type="RefSeq" id="WP_064518267.1">
    <property type="nucleotide sequence ID" value="NZ_LXEP01000034.1"/>
</dbReference>
<dbReference type="PATRIC" id="fig|1354253.4.peg.4002"/>
<evidence type="ECO:0000259" key="6">
    <source>
        <dbReference type="PROSITE" id="PS51900"/>
    </source>
</evidence>
<evidence type="ECO:0000256" key="4">
    <source>
        <dbReference type="PROSITE-ProRule" id="PRU01248"/>
    </source>
</evidence>
<dbReference type="InterPro" id="IPR002104">
    <property type="entry name" value="Integrase_catalytic"/>
</dbReference>
<gene>
    <name evidence="7" type="ORF">M977_03918</name>
</gene>
<dbReference type="PROSITE" id="PS51898">
    <property type="entry name" value="TYR_RECOMBINASE"/>
    <property type="match status" value="1"/>
</dbReference>
<dbReference type="PROSITE" id="PS51900">
    <property type="entry name" value="CB"/>
    <property type="match status" value="1"/>
</dbReference>
<dbReference type="InterPro" id="IPR010998">
    <property type="entry name" value="Integrase_recombinase_N"/>
</dbReference>
<feature type="domain" description="Core-binding (CB)" evidence="6">
    <location>
        <begin position="82"/>
        <end position="172"/>
    </location>
</feature>
<dbReference type="GO" id="GO:0003677">
    <property type="term" value="F:DNA binding"/>
    <property type="evidence" value="ECO:0007669"/>
    <property type="project" value="UniProtKB-UniRule"/>
</dbReference>
<name>A0A1B7HQJ7_9ENTR</name>
<dbReference type="SUPFAM" id="SSF56349">
    <property type="entry name" value="DNA breaking-rejoining enzymes"/>
    <property type="match status" value="1"/>
</dbReference>
<dbReference type="InterPro" id="IPR044068">
    <property type="entry name" value="CB"/>
</dbReference>
<dbReference type="InterPro" id="IPR011010">
    <property type="entry name" value="DNA_brk_join_enz"/>
</dbReference>
<reference evidence="7 8" key="1">
    <citation type="submission" date="2016-04" db="EMBL/GenBank/DDBJ databases">
        <title>ATOL: Assembling a taxonomically balanced genome-scale reconstruction of the evolutionary history of the Enterobacteriaceae.</title>
        <authorList>
            <person name="Plunkett G.III."/>
            <person name="Neeno-Eckwall E.C."/>
            <person name="Glasner J.D."/>
            <person name="Perna N.T."/>
        </authorList>
    </citation>
    <scope>NUCLEOTIDE SEQUENCE [LARGE SCALE GENOMIC DNA]</scope>
    <source>
        <strain evidence="7 8">ATCC 51604</strain>
    </source>
</reference>
<evidence type="ECO:0000313" key="8">
    <source>
        <dbReference type="Proteomes" id="UP000078504"/>
    </source>
</evidence>
<evidence type="ECO:0000256" key="1">
    <source>
        <dbReference type="ARBA" id="ARBA00022908"/>
    </source>
</evidence>
<dbReference type="CDD" id="cd01189">
    <property type="entry name" value="INT_ICEBs1_C_like"/>
    <property type="match status" value="1"/>
</dbReference>
<dbReference type="Gene3D" id="1.10.150.130">
    <property type="match status" value="1"/>
</dbReference>
<dbReference type="Proteomes" id="UP000078504">
    <property type="component" value="Unassembled WGS sequence"/>
</dbReference>
<dbReference type="InterPro" id="IPR022000">
    <property type="entry name" value="Min27-like_integrase_DNA_bind"/>
</dbReference>
<dbReference type="PANTHER" id="PTHR30349:SF36">
    <property type="entry name" value="PROPHAGE INTEGRASE INTR-RELATED"/>
    <property type="match status" value="1"/>
</dbReference>
<evidence type="ECO:0000259" key="5">
    <source>
        <dbReference type="PROSITE" id="PS51898"/>
    </source>
</evidence>
<accession>A0A1B7HQJ7</accession>
<dbReference type="Pfam" id="PF00589">
    <property type="entry name" value="Phage_integrase"/>
    <property type="match status" value="1"/>
</dbReference>
<evidence type="ECO:0000256" key="3">
    <source>
        <dbReference type="ARBA" id="ARBA00023172"/>
    </source>
</evidence>
<proteinExistence type="predicted"/>
<organism evidence="7 8">
    <name type="scientific">Buttiauxella gaviniae ATCC 51604</name>
    <dbReference type="NCBI Taxonomy" id="1354253"/>
    <lineage>
        <taxon>Bacteria</taxon>
        <taxon>Pseudomonadati</taxon>
        <taxon>Pseudomonadota</taxon>
        <taxon>Gammaproteobacteria</taxon>
        <taxon>Enterobacterales</taxon>
        <taxon>Enterobacteriaceae</taxon>
        <taxon>Buttiauxella</taxon>
    </lineage>
</organism>
<evidence type="ECO:0000256" key="2">
    <source>
        <dbReference type="ARBA" id="ARBA00023125"/>
    </source>
</evidence>
<keyword evidence="3" id="KW-0233">DNA recombination</keyword>
<dbReference type="PANTHER" id="PTHR30349">
    <property type="entry name" value="PHAGE INTEGRASE-RELATED"/>
    <property type="match status" value="1"/>
</dbReference>
<dbReference type="InterPro" id="IPR050090">
    <property type="entry name" value="Tyrosine_recombinase_XerCD"/>
</dbReference>
<keyword evidence="1" id="KW-0229">DNA integration</keyword>
<dbReference type="EMBL" id="LXEP01000034">
    <property type="protein sequence ID" value="OAT17912.1"/>
    <property type="molecule type" value="Genomic_DNA"/>
</dbReference>
<dbReference type="Pfam" id="PF12167">
    <property type="entry name" value="Arm-DNA-bind_2"/>
    <property type="match status" value="1"/>
</dbReference>
<dbReference type="InterPro" id="IPR013762">
    <property type="entry name" value="Integrase-like_cat_sf"/>
</dbReference>
<comment type="caution">
    <text evidence="7">The sequence shown here is derived from an EMBL/GenBank/DDBJ whole genome shotgun (WGS) entry which is preliminary data.</text>
</comment>
<protein>
    <submittedName>
        <fullName evidence="7">Phage integrase</fullName>
    </submittedName>
</protein>
<feature type="domain" description="Tyr recombinase" evidence="5">
    <location>
        <begin position="193"/>
        <end position="401"/>
    </location>
</feature>
<keyword evidence="2 4" id="KW-0238">DNA-binding</keyword>
<dbReference type="Gene3D" id="1.10.443.10">
    <property type="entry name" value="Intergrase catalytic core"/>
    <property type="match status" value="1"/>
</dbReference>
<sequence>MASLPTGVEIHSGKIRISFNYRGTRCREILKGWVVNNSNIKKAGNLRALICSEIQFGTFRYEERFPESKSLTRFCSPVKSVSTFGELCDAFHDVKEIEISPSTMLVTKSVSGLLQRLIGSHTRLEDIQHNDILIWRKKLLEGELKSRLKGNRTVRTVNGFMAQLCRMLKFAHMSNYISHTPYENVKSLKKSQIDPDPLLKNEFEELKLFLTGQSLNLWEFAVFSGLRHGELTGLSWQDVDLNAGEVHVKRTITLTKQFGPPKTHAGNRTVQLLKPALEALKRQFLLTGHMEATEITFHHRERGKHEKQTLSFCFVPRHEGASKSGHYSSNTIKGSWERAMERAGIRHRSPYHSRHTYACWLLSAGANPSFIASQMGHENAQMVYMIYSKWIATMNNDQIGMLNEKLG</sequence>
<dbReference type="AlphaFoldDB" id="A0A1B7HQJ7"/>
<dbReference type="GO" id="GO:0006310">
    <property type="term" value="P:DNA recombination"/>
    <property type="evidence" value="ECO:0007669"/>
    <property type="project" value="UniProtKB-KW"/>
</dbReference>
<dbReference type="GO" id="GO:0015074">
    <property type="term" value="P:DNA integration"/>
    <property type="evidence" value="ECO:0007669"/>
    <property type="project" value="UniProtKB-KW"/>
</dbReference>
<evidence type="ECO:0000313" key="7">
    <source>
        <dbReference type="EMBL" id="OAT17912.1"/>
    </source>
</evidence>